<feature type="transmembrane region" description="Helical" evidence="2">
    <location>
        <begin position="74"/>
        <end position="94"/>
    </location>
</feature>
<feature type="transmembrane region" description="Helical" evidence="2">
    <location>
        <begin position="12"/>
        <end position="33"/>
    </location>
</feature>
<evidence type="ECO:0000256" key="2">
    <source>
        <dbReference type="SAM" id="Phobius"/>
    </source>
</evidence>
<sequence length="285" mass="32622">MQLVNYTQWEIVSYVQVFLFAILLLAFLVITTIKKNERKGLRQILPFFIFFTIFLMLKIVGGILGLVFMHQKTFNVSLFIPTYIFDSIGLGFIARSITSLVTHNFKYQDDLPAFFRSKHQKVKKHNHSHSFEKSDNDSDNDHDDDNDEINYWPFRVLTMILIAAIVVNIVGTNIIVNYQGSSTGIALIKAGAILFLIEILLMILFLVIIRLSGSQLNIVIYLLIVGLAILIVRCVFSLLSGFHWSTWENPSPYIIYFGKYGYYTFLALLPEVITAGIILGAFLFW</sequence>
<dbReference type="RefSeq" id="XP_002418049.1">
    <property type="nucleotide sequence ID" value="XM_002418004.1"/>
</dbReference>
<dbReference type="PANTHER" id="PTHR42109">
    <property type="entry name" value="UNPLACED GENOMIC SCAFFOLD UM_SCAF_CONTIG_1.265, WHOLE GENOME SHOTGUN SEQUENCE"/>
    <property type="match status" value="1"/>
</dbReference>
<evidence type="ECO:0000313" key="4">
    <source>
        <dbReference type="EMBL" id="CAX43348.1"/>
    </source>
</evidence>
<dbReference type="PANTHER" id="PTHR42109:SF2">
    <property type="entry name" value="INTEGRAL MEMBRANE PROTEIN"/>
    <property type="match status" value="1"/>
</dbReference>
<organism evidence="4 5">
    <name type="scientific">Candida dubliniensis (strain CD36 / ATCC MYA-646 / CBS 7987 / NCPF 3949 / NRRL Y-17841)</name>
    <name type="common">Yeast</name>
    <dbReference type="NCBI Taxonomy" id="573826"/>
    <lineage>
        <taxon>Eukaryota</taxon>
        <taxon>Fungi</taxon>
        <taxon>Dikarya</taxon>
        <taxon>Ascomycota</taxon>
        <taxon>Saccharomycotina</taxon>
        <taxon>Pichiomycetes</taxon>
        <taxon>Debaryomycetaceae</taxon>
        <taxon>Candida/Lodderomyces clade</taxon>
        <taxon>Candida</taxon>
    </lineage>
</organism>
<feature type="transmembrane region" description="Helical" evidence="2">
    <location>
        <begin position="260"/>
        <end position="284"/>
    </location>
</feature>
<evidence type="ECO:0000256" key="1">
    <source>
        <dbReference type="SAM" id="MobiDB-lite"/>
    </source>
</evidence>
<dbReference type="Proteomes" id="UP000002605">
    <property type="component" value="Chromosome 2"/>
</dbReference>
<feature type="transmembrane region" description="Helical" evidence="2">
    <location>
        <begin position="218"/>
        <end position="240"/>
    </location>
</feature>
<evidence type="ECO:0000313" key="5">
    <source>
        <dbReference type="Proteomes" id="UP000002605"/>
    </source>
</evidence>
<dbReference type="HOGENOM" id="CLU_079688_0_0_1"/>
<dbReference type="VEuPathDB" id="FungiDB:CD36_15690"/>
<gene>
    <name evidence="3" type="ordered locus">Cd36_15690</name>
    <name evidence="4" type="ORF">CD36_15690</name>
</gene>
<keyword evidence="2" id="KW-0812">Transmembrane</keyword>
<dbReference type="AlphaFoldDB" id="B9WAC9"/>
<proteinExistence type="predicted"/>
<dbReference type="KEGG" id="cdu:CD36_15690"/>
<feature type="transmembrane region" description="Helical" evidence="2">
    <location>
        <begin position="156"/>
        <end position="176"/>
    </location>
</feature>
<dbReference type="GeneID" id="8045624"/>
<keyword evidence="2" id="KW-1133">Transmembrane helix</keyword>
<evidence type="ECO:0008006" key="6">
    <source>
        <dbReference type="Google" id="ProtNLM"/>
    </source>
</evidence>
<dbReference type="eggNOG" id="ENOG502SCPV">
    <property type="taxonomic scope" value="Eukaryota"/>
</dbReference>
<accession>B9WAC9</accession>
<keyword evidence="2" id="KW-0472">Membrane</keyword>
<evidence type="ECO:0000313" key="3">
    <source>
        <dbReference type="CGD" id="CAL0000160558"/>
    </source>
</evidence>
<dbReference type="EMBL" id="FM992689">
    <property type="protein sequence ID" value="CAX43348.1"/>
    <property type="molecule type" value="Genomic_DNA"/>
</dbReference>
<feature type="transmembrane region" description="Helical" evidence="2">
    <location>
        <begin position="188"/>
        <end position="211"/>
    </location>
</feature>
<protein>
    <recommendedName>
        <fullName evidence="6">Integral membrane protein</fullName>
    </recommendedName>
</protein>
<keyword evidence="5" id="KW-1185">Reference proteome</keyword>
<dbReference type="CGD" id="CAL0000160558">
    <property type="gene designation" value="Cd36_15690"/>
</dbReference>
<feature type="transmembrane region" description="Helical" evidence="2">
    <location>
        <begin position="45"/>
        <end position="68"/>
    </location>
</feature>
<reference evidence="4 5" key="1">
    <citation type="journal article" date="2009" name="Genome Res.">
        <title>Comparative genomics of the fungal pathogens Candida dubliniensis and Candida albicans.</title>
        <authorList>
            <person name="Jackson A.P."/>
            <person name="Gamble J.A."/>
            <person name="Yeomans T."/>
            <person name="Moran G.P."/>
            <person name="Saunders D."/>
            <person name="Harris D."/>
            <person name="Aslett M."/>
            <person name="Barrell J.F."/>
            <person name="Butler G."/>
            <person name="Citiulo F."/>
            <person name="Coleman D.C."/>
            <person name="de Groot P.W.J."/>
            <person name="Goodwin T.J."/>
            <person name="Quail M.A."/>
            <person name="McQuillan J."/>
            <person name="Munro C.A."/>
            <person name="Pain A."/>
            <person name="Poulter R.T."/>
            <person name="Rajandream M.A."/>
            <person name="Renauld H."/>
            <person name="Spiering M.J."/>
            <person name="Tivey A."/>
            <person name="Gow N.A.R."/>
            <person name="Barrell B."/>
            <person name="Sullivan D.J."/>
            <person name="Berriman M."/>
        </authorList>
    </citation>
    <scope>NUCLEOTIDE SEQUENCE [LARGE SCALE GENOMIC DNA]</scope>
    <source>
        <strain evidence="5">CD36 / ATCC MYA-646 / CBS 7987 / NCPF 3949 / NRRL Y-17841</strain>
    </source>
</reference>
<name>B9WAC9_CANDC</name>
<dbReference type="OrthoDB" id="4023429at2759"/>
<feature type="region of interest" description="Disordered" evidence="1">
    <location>
        <begin position="125"/>
        <end position="144"/>
    </location>
</feature>